<accession>A0AA96EXX5</accession>
<evidence type="ECO:0000313" key="3">
    <source>
        <dbReference type="EMBL" id="WNM19284.1"/>
    </source>
</evidence>
<dbReference type="AlphaFoldDB" id="A0AA96EVJ9"/>
<evidence type="ECO:0000256" key="1">
    <source>
        <dbReference type="SAM" id="Coils"/>
    </source>
</evidence>
<organism evidence="3">
    <name type="scientific">Flavobacterium capsici</name>
    <dbReference type="NCBI Taxonomy" id="3075618"/>
    <lineage>
        <taxon>Bacteria</taxon>
        <taxon>Pseudomonadati</taxon>
        <taxon>Bacteroidota</taxon>
        <taxon>Flavobacteriia</taxon>
        <taxon>Flavobacteriales</taxon>
        <taxon>Flavobacteriaceae</taxon>
        <taxon>Flavobacterium</taxon>
    </lineage>
</organism>
<dbReference type="EMBL" id="CP134878">
    <property type="protein sequence ID" value="WNM19284.1"/>
    <property type="molecule type" value="Genomic_DNA"/>
</dbReference>
<evidence type="ECO:0000313" key="5">
    <source>
        <dbReference type="Proteomes" id="UP001304515"/>
    </source>
</evidence>
<dbReference type="EMBL" id="CP134890">
    <property type="protein sequence ID" value="WNM20673.1"/>
    <property type="molecule type" value="Genomic_DNA"/>
</dbReference>
<accession>A0AA96EVJ9</accession>
<protein>
    <submittedName>
        <fullName evidence="3">Uncharacterized protein</fullName>
    </submittedName>
</protein>
<keyword evidence="2" id="KW-1133">Transmembrane helix</keyword>
<feature type="coiled-coil region" evidence="1">
    <location>
        <begin position="62"/>
        <end position="103"/>
    </location>
</feature>
<reference evidence="3 5" key="1">
    <citation type="submission" date="2023-09" db="EMBL/GenBank/DDBJ databases">
        <title>Flavobacterium sp. a novel bacteria isolate from Pepper rhizosphere.</title>
        <authorList>
            <person name="Peng Y."/>
            <person name="Lee J."/>
        </authorList>
    </citation>
    <scope>NUCLEOTIDE SEQUENCE</scope>
    <source>
        <strain evidence="3">PMR2A8</strain>
        <strain evidence="4 5">PMTSA4</strain>
    </source>
</reference>
<dbReference type="RefSeq" id="WP_313324093.1">
    <property type="nucleotide sequence ID" value="NZ_CP134878.1"/>
</dbReference>
<keyword evidence="1" id="KW-0175">Coiled coil</keyword>
<feature type="transmembrane region" description="Helical" evidence="2">
    <location>
        <begin position="6"/>
        <end position="25"/>
    </location>
</feature>
<evidence type="ECO:0000313" key="4">
    <source>
        <dbReference type="EMBL" id="WNM20673.1"/>
    </source>
</evidence>
<dbReference type="KEGG" id="fcj:RN605_08215"/>
<gene>
    <name evidence="4" type="ORF">RN605_08215</name>
    <name evidence="3" type="ORF">RN608_01045</name>
</gene>
<proteinExistence type="predicted"/>
<keyword evidence="2" id="KW-0472">Membrane</keyword>
<dbReference type="Proteomes" id="UP001304515">
    <property type="component" value="Chromosome"/>
</dbReference>
<keyword evidence="2" id="KW-0812">Transmembrane</keyword>
<evidence type="ECO:0000256" key="2">
    <source>
        <dbReference type="SAM" id="Phobius"/>
    </source>
</evidence>
<name>A0AA96EVJ9_9FLAO</name>
<sequence length="106" mass="12238">MNVETIITIVTSSGVTGIITFIFTIRYQRNQEKGKGIQELAKGKQEDINAIAGIDNIYTRMVEQVNKRMDEIEEKNKIIESENKEIKKKLQQYIDQCSICENNKIK</sequence>
<keyword evidence="5" id="KW-1185">Reference proteome</keyword>